<keyword evidence="1" id="KW-0472">Membrane</keyword>
<dbReference type="EMBL" id="LGPB01000137">
    <property type="protein sequence ID" value="KRG09805.1"/>
    <property type="molecule type" value="Genomic_DNA"/>
</dbReference>
<keyword evidence="1" id="KW-0812">Transmembrane</keyword>
<dbReference type="Proteomes" id="UP000053881">
    <property type="component" value="Unassembled WGS sequence"/>
</dbReference>
<comment type="caution">
    <text evidence="2">The sequence shown here is derived from an EMBL/GenBank/DDBJ whole genome shotgun (WGS) entry which is preliminary data.</text>
</comment>
<proteinExistence type="predicted"/>
<dbReference type="PATRIC" id="fig|217031.4.peg.7517"/>
<protein>
    <submittedName>
        <fullName evidence="2">Uncharacterized protein</fullName>
    </submittedName>
</protein>
<feature type="transmembrane region" description="Helical" evidence="1">
    <location>
        <begin position="136"/>
        <end position="155"/>
    </location>
</feature>
<keyword evidence="1" id="KW-1133">Transmembrane helix</keyword>
<evidence type="ECO:0000313" key="3">
    <source>
        <dbReference type="Proteomes" id="UP000053881"/>
    </source>
</evidence>
<reference evidence="2 3" key="1">
    <citation type="submission" date="2015-06" db="EMBL/GenBank/DDBJ databases">
        <title>Genome sequencing project of Bacillus galactosidilyticus PL133.</title>
        <authorList>
            <person name="Gaiero J."/>
            <person name="Nicol R."/>
            <person name="Habash M."/>
        </authorList>
    </citation>
    <scope>NUCLEOTIDE SEQUENCE [LARGE SCALE GENOMIC DNA]</scope>
    <source>
        <strain evidence="2 3">PL133</strain>
    </source>
</reference>
<gene>
    <name evidence="2" type="ORF">ACA29_22115</name>
</gene>
<dbReference type="AlphaFoldDB" id="A0A0Q9XNV2"/>
<accession>A0A0Q9XNV2</accession>
<feature type="transmembrane region" description="Helical" evidence="1">
    <location>
        <begin position="80"/>
        <end position="100"/>
    </location>
</feature>
<name>A0A0Q9XNV2_9BACI</name>
<evidence type="ECO:0000313" key="2">
    <source>
        <dbReference type="EMBL" id="KRG09805.1"/>
    </source>
</evidence>
<feature type="transmembrane region" description="Helical" evidence="1">
    <location>
        <begin position="112"/>
        <end position="130"/>
    </location>
</feature>
<organism evidence="2 3">
    <name type="scientific">Lederbergia galactosidilytica</name>
    <dbReference type="NCBI Taxonomy" id="217031"/>
    <lineage>
        <taxon>Bacteria</taxon>
        <taxon>Bacillati</taxon>
        <taxon>Bacillota</taxon>
        <taxon>Bacilli</taxon>
        <taxon>Bacillales</taxon>
        <taxon>Bacillaceae</taxon>
        <taxon>Lederbergia</taxon>
    </lineage>
</organism>
<evidence type="ECO:0000256" key="1">
    <source>
        <dbReference type="SAM" id="Phobius"/>
    </source>
</evidence>
<feature type="transmembrane region" description="Helical" evidence="1">
    <location>
        <begin position="56"/>
        <end position="74"/>
    </location>
</feature>
<feature type="transmembrane region" description="Helical" evidence="1">
    <location>
        <begin position="12"/>
        <end position="44"/>
    </location>
</feature>
<sequence>MTKVDWYTVGALFYVAFAFTLSLAVDNVWLRVIPFLMIACWLYLQINRLEKGIEKKIYITLSGISLLPAYYLVLSEYLDLVTPLLHAELRALPILILSILLATRTWKDKKQVMNHVQTVILVIITVYLIHDAIQSSTIWDALIIGTLSLAAFLLGMKFQIKSYFFVGAGDIAV</sequence>